<proteinExistence type="predicted"/>
<dbReference type="GO" id="GO:0006354">
    <property type="term" value="P:DNA-templated transcription elongation"/>
    <property type="evidence" value="ECO:0007669"/>
    <property type="project" value="InterPro"/>
</dbReference>
<comment type="caution">
    <text evidence="1">The sequence shown here is derived from an EMBL/GenBank/DDBJ whole genome shotgun (WGS) entry which is preliminary data.</text>
</comment>
<name>H3RM57_PANSE</name>
<dbReference type="PATRIC" id="fig|660596.6.peg.5548"/>
<evidence type="ECO:0000313" key="2">
    <source>
        <dbReference type="Proteomes" id="UP000005050"/>
    </source>
</evidence>
<evidence type="ECO:0000313" key="1">
    <source>
        <dbReference type="EMBL" id="EHT97565.1"/>
    </source>
</evidence>
<dbReference type="Proteomes" id="UP000005050">
    <property type="component" value="Unassembled WGS sequence"/>
</dbReference>
<sequence>MPGAMDFVRFGNQIATIQQEEVNAMKLIHHNLPTVSLGTEHLTDDRLNIPTDVLKKIEKIFNAKEASERIELMFSMISKQKRLTTE</sequence>
<dbReference type="AlphaFoldDB" id="H3RM57"/>
<dbReference type="InterPro" id="IPR036735">
    <property type="entry name" value="NGN_dom_sf"/>
</dbReference>
<reference evidence="1 2" key="1">
    <citation type="journal article" date="2012" name="Mol. Microbiol.">
        <title>The genetic and structural basis of two distinct terminal side branch residues in stewartan and amylovoran exopolysaccharides and their potential role in host adaptation.</title>
        <authorList>
            <person name="Wang X."/>
            <person name="Yang F."/>
            <person name="von Bodman S.B."/>
        </authorList>
    </citation>
    <scope>NUCLEOTIDE SEQUENCE [LARGE SCALE GENOMIC DNA]</scope>
    <source>
        <strain evidence="1 2">DC283</strain>
    </source>
</reference>
<dbReference type="EMBL" id="AHIE01000065">
    <property type="protein sequence ID" value="EHT97565.1"/>
    <property type="molecule type" value="Genomic_DNA"/>
</dbReference>
<protein>
    <submittedName>
        <fullName evidence="1">Uncharacterized protein</fullName>
    </submittedName>
</protein>
<gene>
    <name evidence="1" type="ORF">CKS_5656</name>
</gene>
<dbReference type="Gene3D" id="3.30.70.940">
    <property type="entry name" value="NusG, N-terminal domain"/>
    <property type="match status" value="1"/>
</dbReference>
<accession>H3RM57</accession>
<organism evidence="1 2">
    <name type="scientific">Pantoea stewartii subsp. stewartii DC283</name>
    <dbReference type="NCBI Taxonomy" id="660596"/>
    <lineage>
        <taxon>Bacteria</taxon>
        <taxon>Pseudomonadati</taxon>
        <taxon>Pseudomonadota</taxon>
        <taxon>Gammaproteobacteria</taxon>
        <taxon>Enterobacterales</taxon>
        <taxon>Erwiniaceae</taxon>
        <taxon>Pantoea</taxon>
    </lineage>
</organism>